<comment type="caution">
    <text evidence="2">The sequence shown here is derived from an EMBL/GenBank/DDBJ whole genome shotgun (WGS) entry which is preliminary data.</text>
</comment>
<feature type="region of interest" description="Disordered" evidence="1">
    <location>
        <begin position="555"/>
        <end position="580"/>
    </location>
</feature>
<proteinExistence type="predicted"/>
<feature type="compositionally biased region" description="Polar residues" evidence="1">
    <location>
        <begin position="204"/>
        <end position="218"/>
    </location>
</feature>
<feature type="compositionally biased region" description="Polar residues" evidence="1">
    <location>
        <begin position="638"/>
        <end position="648"/>
    </location>
</feature>
<protein>
    <submittedName>
        <fullName evidence="2">Uncharacterized protein</fullName>
    </submittedName>
</protein>
<evidence type="ECO:0000313" key="2">
    <source>
        <dbReference type="EMBL" id="CAK5280548.1"/>
    </source>
</evidence>
<reference evidence="2" key="1">
    <citation type="submission" date="2023-11" db="EMBL/GenBank/DDBJ databases">
        <authorList>
            <person name="De Vega J J."/>
            <person name="De Vega J J."/>
        </authorList>
    </citation>
    <scope>NUCLEOTIDE SEQUENCE</scope>
</reference>
<feature type="compositionally biased region" description="Low complexity" evidence="1">
    <location>
        <begin position="219"/>
        <end position="233"/>
    </location>
</feature>
<feature type="region of interest" description="Disordered" evidence="1">
    <location>
        <begin position="638"/>
        <end position="689"/>
    </location>
</feature>
<name>A0AAD2HTK1_9AGAR</name>
<dbReference type="AlphaFoldDB" id="A0AAD2HTK1"/>
<feature type="region of interest" description="Disordered" evidence="1">
    <location>
        <begin position="204"/>
        <end position="233"/>
    </location>
</feature>
<evidence type="ECO:0000256" key="1">
    <source>
        <dbReference type="SAM" id="MobiDB-lite"/>
    </source>
</evidence>
<feature type="compositionally biased region" description="Polar residues" evidence="1">
    <location>
        <begin position="658"/>
        <end position="677"/>
    </location>
</feature>
<feature type="compositionally biased region" description="Pro residues" evidence="1">
    <location>
        <begin position="12"/>
        <end position="21"/>
    </location>
</feature>
<evidence type="ECO:0000313" key="3">
    <source>
        <dbReference type="Proteomes" id="UP001295794"/>
    </source>
</evidence>
<gene>
    <name evidence="2" type="ORF">MYCIT1_LOCUS31045</name>
</gene>
<feature type="region of interest" description="Disordered" evidence="1">
    <location>
        <begin position="608"/>
        <end position="627"/>
    </location>
</feature>
<sequence length="705" mass="75031">MIDTTSAAACNPDPPPSPSPVLPGAWPLSIHRRSVTCPSSGPSSDPLHLDHVLDFQQRLVDKMDTNTATRYFPAYDGDAVITPADSLDSELTRVRTDTSRSIATAASASTIYTTRSSPEKGVISKSSPKLKYSNLHNNFPTRIPQPKRIIGQETRAVRFHRQSLSPESQRSIRSQNASSVSPACSINCSVSSSSPVSPMIFASPTSSSFPRPSNRQLQSVNESPSFSYSSSPSWETSFGSDYNDRVLLDISPCPSPMYSAPRQSFGTNRTPSIEISSAPMLTSLSLPGSAETSMSSDMDVLDIRGDISDSAASFSGSEQGSPWTLSPSPLSPALSFGHDLVPVEEDPFEAHILAFPHPDSVSPIVSPIPSSIPEIESEIEYAGDSSAVQYAEAVVSSAWATDGPSMSQVIPSSLLSITDEAAAAVQSPAFSELDGALALDEEQYSQGLSYLPAESMPVKSRGVVGRMKKLVKRFLWPGKSKHEQFNEGVNVNVQVGSTLSSPPRQMAAHTISHLPNAQLYNCLLPSDGTVSQLGIPVPHPPGLDAQKPPVGPLLTSSSYTSGRGISRGTMDPASPDLTAHARPKTLAEIKSKRRLSMPALANLARFPASPADVSRHRPSSALAFHPRPPALSTLRAQAQQANNGSFISAQRRVEIPRSASSADGENIGSYPQPSTSTVDDKALAAKKKSNRRFSLSALSSFGSRA</sequence>
<accession>A0AAD2HTK1</accession>
<feature type="region of interest" description="Disordered" evidence="1">
    <location>
        <begin position="1"/>
        <end position="23"/>
    </location>
</feature>
<feature type="compositionally biased region" description="Low complexity" evidence="1">
    <location>
        <begin position="1"/>
        <end position="11"/>
    </location>
</feature>
<dbReference type="Proteomes" id="UP001295794">
    <property type="component" value="Unassembled WGS sequence"/>
</dbReference>
<dbReference type="EMBL" id="CAVNYO010000440">
    <property type="protein sequence ID" value="CAK5280548.1"/>
    <property type="molecule type" value="Genomic_DNA"/>
</dbReference>
<organism evidence="2 3">
    <name type="scientific">Mycena citricolor</name>
    <dbReference type="NCBI Taxonomy" id="2018698"/>
    <lineage>
        <taxon>Eukaryota</taxon>
        <taxon>Fungi</taxon>
        <taxon>Dikarya</taxon>
        <taxon>Basidiomycota</taxon>
        <taxon>Agaricomycotina</taxon>
        <taxon>Agaricomycetes</taxon>
        <taxon>Agaricomycetidae</taxon>
        <taxon>Agaricales</taxon>
        <taxon>Marasmiineae</taxon>
        <taxon>Mycenaceae</taxon>
        <taxon>Mycena</taxon>
    </lineage>
</organism>
<keyword evidence="3" id="KW-1185">Reference proteome</keyword>